<reference evidence="1 2" key="1">
    <citation type="submission" date="2017-04" db="EMBL/GenBank/DDBJ databases">
        <title>Unexpected and diverse lifestyles within the genus Limnohabitans.</title>
        <authorList>
            <person name="Kasalicky V."/>
            <person name="Mehrshad M."/>
            <person name="Andrei S.-A."/>
            <person name="Salcher M."/>
            <person name="Kratochvilova H."/>
            <person name="Simek K."/>
            <person name="Ghai R."/>
        </authorList>
    </citation>
    <scope>NUCLEOTIDE SEQUENCE [LARGE SCALE GENOMIC DNA]</scope>
    <source>
        <strain evidence="1 2">MWH-C5</strain>
    </source>
</reference>
<organism evidence="1 2">
    <name type="scientific">Limnohabitans curvus</name>
    <dbReference type="NCBI Taxonomy" id="323423"/>
    <lineage>
        <taxon>Bacteria</taxon>
        <taxon>Pseudomonadati</taxon>
        <taxon>Pseudomonadota</taxon>
        <taxon>Betaproteobacteria</taxon>
        <taxon>Burkholderiales</taxon>
        <taxon>Comamonadaceae</taxon>
        <taxon>Limnohabitans</taxon>
    </lineage>
</organism>
<comment type="caution">
    <text evidence="1">The sequence shown here is derived from an EMBL/GenBank/DDBJ whole genome shotgun (WGS) entry which is preliminary data.</text>
</comment>
<dbReference type="Proteomes" id="UP000251341">
    <property type="component" value="Unassembled WGS sequence"/>
</dbReference>
<evidence type="ECO:0000313" key="1">
    <source>
        <dbReference type="EMBL" id="PUE60675.1"/>
    </source>
</evidence>
<accession>A0A315EV75</accession>
<evidence type="ECO:0000313" key="2">
    <source>
        <dbReference type="Proteomes" id="UP000251341"/>
    </source>
</evidence>
<sequence>MSMRAYARYRGISEGAVRKAINSGRITANADGSIDVDRANDEWRRNTDAAQQRGEQRPVPNEAIASVRETLGDSSGAQSPAAGGTTLLQARTANEVLKAQTNKVRLARLKGDLVDRSQAVAHVYKLARTQRDAWLNWPARVSAQLASDLNVDAHQMHQVLEKAVREHLLDLGDMAVRID</sequence>
<protein>
    <submittedName>
        <fullName evidence="1">Elements of external origin</fullName>
    </submittedName>
</protein>
<dbReference type="EMBL" id="NESP01000001">
    <property type="protein sequence ID" value="PUE60675.1"/>
    <property type="molecule type" value="Genomic_DNA"/>
</dbReference>
<dbReference type="AlphaFoldDB" id="A0A315EV75"/>
<proteinExistence type="predicted"/>
<gene>
    <name evidence="1" type="ORF">B9Z44_02585</name>
</gene>
<keyword evidence="2" id="KW-1185">Reference proteome</keyword>
<name>A0A315EV75_9BURK</name>